<dbReference type="RefSeq" id="WP_208030368.1">
    <property type="nucleotide sequence ID" value="NZ_CP071839.1"/>
</dbReference>
<feature type="domain" description="Peptidase S33 tripeptidyl aminopeptidase-like C-terminal" evidence="6">
    <location>
        <begin position="417"/>
        <end position="519"/>
    </location>
</feature>
<dbReference type="Pfam" id="PF08386">
    <property type="entry name" value="Abhydrolase_4"/>
    <property type="match status" value="1"/>
</dbReference>
<evidence type="ECO:0000256" key="3">
    <source>
        <dbReference type="ARBA" id="ARBA00022801"/>
    </source>
</evidence>
<feature type="domain" description="AB hydrolase-1" evidence="5">
    <location>
        <begin position="104"/>
        <end position="305"/>
    </location>
</feature>
<dbReference type="InterPro" id="IPR013595">
    <property type="entry name" value="Pept_S33_TAP-like_C"/>
</dbReference>
<dbReference type="InterPro" id="IPR051601">
    <property type="entry name" value="Serine_prot/Carboxylest_S33"/>
</dbReference>
<dbReference type="GO" id="GO:0016787">
    <property type="term" value="F:hydrolase activity"/>
    <property type="evidence" value="ECO:0007669"/>
    <property type="project" value="UniProtKB-KW"/>
</dbReference>
<dbReference type="PANTHER" id="PTHR43248:SF29">
    <property type="entry name" value="TRIPEPTIDYL AMINOPEPTIDASE"/>
    <property type="match status" value="1"/>
</dbReference>
<reference evidence="7 8" key="1">
    <citation type="submission" date="2021-03" db="EMBL/GenBank/DDBJ databases">
        <title>Complete genome sequence of Streptomyces cyanogenus S136, producer of anticancer angucycline landomycin A.</title>
        <authorList>
            <person name="Hrab P."/>
            <person name="Ruckert C."/>
            <person name="Busche T."/>
            <person name="Ostash I."/>
            <person name="Kalinowski J."/>
            <person name="Fedorenko V."/>
            <person name="Yushchuk O."/>
            <person name="Ostash B."/>
        </authorList>
    </citation>
    <scope>NUCLEOTIDE SEQUENCE [LARGE SCALE GENOMIC DNA]</scope>
    <source>
        <strain evidence="7 8">S136</strain>
    </source>
</reference>
<evidence type="ECO:0000259" key="6">
    <source>
        <dbReference type="Pfam" id="PF08386"/>
    </source>
</evidence>
<dbReference type="Pfam" id="PF00561">
    <property type="entry name" value="Abhydrolase_1"/>
    <property type="match status" value="1"/>
</dbReference>
<protein>
    <submittedName>
        <fullName evidence="7">Carboxylesterase A</fullName>
        <ecNumber evidence="7">3.1.1.-</ecNumber>
    </submittedName>
</protein>
<dbReference type="Gene3D" id="3.40.50.1820">
    <property type="entry name" value="alpha/beta hydrolase"/>
    <property type="match status" value="1"/>
</dbReference>
<keyword evidence="2 4" id="KW-0732">Signal</keyword>
<dbReference type="InterPro" id="IPR000073">
    <property type="entry name" value="AB_hydrolase_1"/>
</dbReference>
<feature type="signal peptide" evidence="4">
    <location>
        <begin position="1"/>
        <end position="33"/>
    </location>
</feature>
<dbReference type="EMBL" id="CP071839">
    <property type="protein sequence ID" value="QTD96386.1"/>
    <property type="molecule type" value="Genomic_DNA"/>
</dbReference>
<proteinExistence type="inferred from homology"/>
<dbReference type="SUPFAM" id="SSF53474">
    <property type="entry name" value="alpha/beta-Hydrolases"/>
    <property type="match status" value="1"/>
</dbReference>
<comment type="similarity">
    <text evidence="1">Belongs to the peptidase S33 family.</text>
</comment>
<organism evidence="7 8">
    <name type="scientific">Streptomyces cyanogenus</name>
    <dbReference type="NCBI Taxonomy" id="80860"/>
    <lineage>
        <taxon>Bacteria</taxon>
        <taxon>Bacillati</taxon>
        <taxon>Actinomycetota</taxon>
        <taxon>Actinomycetes</taxon>
        <taxon>Kitasatosporales</taxon>
        <taxon>Streptomycetaceae</taxon>
        <taxon>Streptomyces</taxon>
    </lineage>
</organism>
<dbReference type="Proteomes" id="UP000663908">
    <property type="component" value="Chromosome"/>
</dbReference>
<accession>A0ABX7TIN1</accession>
<evidence type="ECO:0000313" key="8">
    <source>
        <dbReference type="Proteomes" id="UP000663908"/>
    </source>
</evidence>
<dbReference type="InterPro" id="IPR029058">
    <property type="entry name" value="AB_hydrolase_fold"/>
</dbReference>
<evidence type="ECO:0000256" key="1">
    <source>
        <dbReference type="ARBA" id="ARBA00010088"/>
    </source>
</evidence>
<dbReference type="EC" id="3.1.1.-" evidence="7"/>
<keyword evidence="3 7" id="KW-0378">Hydrolase</keyword>
<evidence type="ECO:0000259" key="5">
    <source>
        <dbReference type="Pfam" id="PF00561"/>
    </source>
</evidence>
<evidence type="ECO:0000313" key="7">
    <source>
        <dbReference type="EMBL" id="QTD96386.1"/>
    </source>
</evidence>
<sequence>MLAKLSTRLAVRRCAGASALALALLGAGLPAAAADRPQPDLSRFYRQKPVWAACQGPDMPEDLQCAKVTVPLDYAHPHAGTLDLALARYRASGKSQGSVLLNFGGPGGAGIPQLATEGKQFMDLTDGYDVVTFDPRGVGRSSPVSCGEGSDVAAGVMEKEADLSRPQALLKQLRRAADQCARHSGPVLPHIGTVNASRDLDVIRQALGDDKLNYLGFSYGTRLGAVYAAQFPGKVGRLALDGVDTLTESPAEQGVAGAEGQQTALDDFLDWCTADLACPFGQDRRAAGDEVLRLVRSLDENPVPTDFGGEFSGQDLVGAIGQALYSRELWPSLERALASLVEDGDTRRVLAFSTGGIGLSAGRHRGDGGLVDVQDVPVDNLPAALMAINCADDPDRPTAERLTRDLKELRAAYDQASPVFGRFRLTQLLMCYGRPRGTDFIRDHVRNVHSAKMLLIGTRGDPATPYRWTEETARRLGPSAVVLDNRGEGHTGYSSSKCVHRKVNDFLLYGSLPASGSSCPADAGRASVTSGGTG</sequence>
<dbReference type="PANTHER" id="PTHR43248">
    <property type="entry name" value="2-SUCCINYL-6-HYDROXY-2,4-CYCLOHEXADIENE-1-CARBOXYLATE SYNTHASE"/>
    <property type="match status" value="1"/>
</dbReference>
<gene>
    <name evidence="7" type="primary">caeA1</name>
    <name evidence="7" type="ORF">S1361_03450</name>
</gene>
<keyword evidence="8" id="KW-1185">Reference proteome</keyword>
<evidence type="ECO:0000256" key="4">
    <source>
        <dbReference type="SAM" id="SignalP"/>
    </source>
</evidence>
<evidence type="ECO:0000256" key="2">
    <source>
        <dbReference type="ARBA" id="ARBA00022729"/>
    </source>
</evidence>
<feature type="chain" id="PRO_5046248199" evidence="4">
    <location>
        <begin position="34"/>
        <end position="534"/>
    </location>
</feature>
<name>A0ABX7TIN1_STRCY</name>